<proteinExistence type="predicted"/>
<dbReference type="Proteomes" id="UP000750711">
    <property type="component" value="Unassembled WGS sequence"/>
</dbReference>
<keyword evidence="2" id="KW-0723">Serine/threonine-protein kinase</keyword>
<evidence type="ECO:0000256" key="4">
    <source>
        <dbReference type="ARBA" id="ARBA00022741"/>
    </source>
</evidence>
<evidence type="ECO:0000313" key="12">
    <source>
        <dbReference type="Proteomes" id="UP000750711"/>
    </source>
</evidence>
<comment type="catalytic activity">
    <reaction evidence="8">
        <text>L-seryl-[protein] + ATP = O-phospho-L-seryl-[protein] + ADP + H(+)</text>
        <dbReference type="Rhea" id="RHEA:17989"/>
        <dbReference type="Rhea" id="RHEA-COMP:9863"/>
        <dbReference type="Rhea" id="RHEA-COMP:11604"/>
        <dbReference type="ChEBI" id="CHEBI:15378"/>
        <dbReference type="ChEBI" id="CHEBI:29999"/>
        <dbReference type="ChEBI" id="CHEBI:30616"/>
        <dbReference type="ChEBI" id="CHEBI:83421"/>
        <dbReference type="ChEBI" id="CHEBI:456216"/>
        <dbReference type="EC" id="2.7.11.1"/>
    </reaction>
</comment>
<dbReference type="Gene3D" id="1.10.510.10">
    <property type="entry name" value="Transferase(Phosphotransferase) domain 1"/>
    <property type="match status" value="1"/>
</dbReference>
<dbReference type="SUPFAM" id="SSF141571">
    <property type="entry name" value="Pentapeptide repeat-like"/>
    <property type="match status" value="1"/>
</dbReference>
<dbReference type="PANTHER" id="PTHR43671:SF98">
    <property type="entry name" value="SERINE_THREONINE-PROTEIN KINASE NEK11"/>
    <property type="match status" value="1"/>
</dbReference>
<evidence type="ECO:0000313" key="11">
    <source>
        <dbReference type="EMBL" id="KAH0566163.1"/>
    </source>
</evidence>
<feature type="region of interest" description="Disordered" evidence="9">
    <location>
        <begin position="541"/>
        <end position="589"/>
    </location>
</feature>
<dbReference type="SUPFAM" id="SSF56112">
    <property type="entry name" value="Protein kinase-like (PK-like)"/>
    <property type="match status" value="1"/>
</dbReference>
<protein>
    <recommendedName>
        <fullName evidence="1">non-specific serine/threonine protein kinase</fullName>
        <ecNumber evidence="1">2.7.11.1</ecNumber>
    </recommendedName>
</protein>
<organism evidence="11 12">
    <name type="scientific">Trichoglossum hirsutum</name>
    <dbReference type="NCBI Taxonomy" id="265104"/>
    <lineage>
        <taxon>Eukaryota</taxon>
        <taxon>Fungi</taxon>
        <taxon>Dikarya</taxon>
        <taxon>Ascomycota</taxon>
        <taxon>Pezizomycotina</taxon>
        <taxon>Geoglossomycetes</taxon>
        <taxon>Geoglossales</taxon>
        <taxon>Geoglossaceae</taxon>
        <taxon>Trichoglossum</taxon>
    </lineage>
</organism>
<dbReference type="EMBL" id="JAGHQM010000030">
    <property type="protein sequence ID" value="KAH0566163.1"/>
    <property type="molecule type" value="Genomic_DNA"/>
</dbReference>
<dbReference type="Pfam" id="PF00069">
    <property type="entry name" value="Pkinase"/>
    <property type="match status" value="1"/>
</dbReference>
<evidence type="ECO:0000256" key="2">
    <source>
        <dbReference type="ARBA" id="ARBA00022527"/>
    </source>
</evidence>
<dbReference type="EC" id="2.7.11.1" evidence="1"/>
<keyword evidence="6" id="KW-0067">ATP-binding</keyword>
<dbReference type="CDD" id="cd00060">
    <property type="entry name" value="FHA"/>
    <property type="match status" value="1"/>
</dbReference>
<sequence>MAPTPPFLFSLRPYKGNTKAEAVIAHDANRHLLSTLEDGTPVLTISSCFRSRSGSGSTLATIGRSETDIHISYAWISRTQCSFEISLDSNAIMLYDRSHSQSTKLQGENAMPFEPGHHRQVVVQQGLNTVIGMGSDLILFELLWHHDPVETMSIVKNRECVPYGFGGHPYLTRTQPASPLSMEGRRRLRVRYVTIGRQPESRQFETVHKAVNVDSGKLMLVRILHGEPKVPSYDTLRREVDFLSNHGHLHIVEFIASQGWEGQCVEIFMGLNEATLGSLVKSGSCTEAVAVSAFDHMLQALDFLACNDIVHRDVKPENIFYLSLSNNKHLFRLGNPGLYSHTNTLSDTGTQMYMAPETLRGEEQTHKGDVWSLFVTVMWAQDVKDFRQNQSQLTLNEIREAVLYAASNEEGVSGYKEMAIINPEERASAAQMLVKCFGGKGLSTPRQNVPALPNSSAIAAATASAAVPVPALSAATTQITPSNREDLQDTDMQDTDVQGTDMQDTDMQDTDMQDTDMQATGMQATDMQATDISVAATRDRYLRSQPPRQAKASAKRAQSSGRERASDAWRVSKRSHQHLGKNAREARPA</sequence>
<keyword evidence="4" id="KW-0547">Nucleotide-binding</keyword>
<feature type="domain" description="Protein kinase" evidence="10">
    <location>
        <begin position="193"/>
        <end position="438"/>
    </location>
</feature>
<dbReference type="PANTHER" id="PTHR43671">
    <property type="entry name" value="SERINE/THREONINE-PROTEIN KINASE NEK"/>
    <property type="match status" value="1"/>
</dbReference>
<dbReference type="InterPro" id="IPR000719">
    <property type="entry name" value="Prot_kinase_dom"/>
</dbReference>
<accession>A0A9P8RU16</accession>
<feature type="compositionally biased region" description="Low complexity" evidence="9">
    <location>
        <begin position="546"/>
        <end position="559"/>
    </location>
</feature>
<evidence type="ECO:0000256" key="9">
    <source>
        <dbReference type="SAM" id="MobiDB-lite"/>
    </source>
</evidence>
<dbReference type="InterPro" id="IPR011009">
    <property type="entry name" value="Kinase-like_dom_sf"/>
</dbReference>
<comment type="caution">
    <text evidence="11">The sequence shown here is derived from an EMBL/GenBank/DDBJ whole genome shotgun (WGS) entry which is preliminary data.</text>
</comment>
<feature type="compositionally biased region" description="Basic residues" evidence="9">
    <location>
        <begin position="571"/>
        <end position="581"/>
    </location>
</feature>
<dbReference type="GO" id="GO:0005524">
    <property type="term" value="F:ATP binding"/>
    <property type="evidence" value="ECO:0007669"/>
    <property type="project" value="UniProtKB-KW"/>
</dbReference>
<evidence type="ECO:0000259" key="10">
    <source>
        <dbReference type="PROSITE" id="PS50011"/>
    </source>
</evidence>
<dbReference type="SMART" id="SM00220">
    <property type="entry name" value="S_TKc"/>
    <property type="match status" value="1"/>
</dbReference>
<comment type="catalytic activity">
    <reaction evidence="7">
        <text>L-threonyl-[protein] + ATP = O-phospho-L-threonyl-[protein] + ADP + H(+)</text>
        <dbReference type="Rhea" id="RHEA:46608"/>
        <dbReference type="Rhea" id="RHEA-COMP:11060"/>
        <dbReference type="Rhea" id="RHEA-COMP:11605"/>
        <dbReference type="ChEBI" id="CHEBI:15378"/>
        <dbReference type="ChEBI" id="CHEBI:30013"/>
        <dbReference type="ChEBI" id="CHEBI:30616"/>
        <dbReference type="ChEBI" id="CHEBI:61977"/>
        <dbReference type="ChEBI" id="CHEBI:456216"/>
        <dbReference type="EC" id="2.7.11.1"/>
    </reaction>
</comment>
<gene>
    <name evidence="11" type="ORF">GP486_000445</name>
</gene>
<keyword evidence="3" id="KW-0808">Transferase</keyword>
<dbReference type="GO" id="GO:0004674">
    <property type="term" value="F:protein serine/threonine kinase activity"/>
    <property type="evidence" value="ECO:0007669"/>
    <property type="project" value="UniProtKB-KW"/>
</dbReference>
<keyword evidence="12" id="KW-1185">Reference proteome</keyword>
<name>A0A9P8RU16_9PEZI</name>
<feature type="region of interest" description="Disordered" evidence="9">
    <location>
        <begin position="476"/>
        <end position="507"/>
    </location>
</feature>
<evidence type="ECO:0000256" key="5">
    <source>
        <dbReference type="ARBA" id="ARBA00022777"/>
    </source>
</evidence>
<evidence type="ECO:0000256" key="1">
    <source>
        <dbReference type="ARBA" id="ARBA00012513"/>
    </source>
</evidence>
<evidence type="ECO:0000256" key="7">
    <source>
        <dbReference type="ARBA" id="ARBA00047899"/>
    </source>
</evidence>
<evidence type="ECO:0000256" key="8">
    <source>
        <dbReference type="ARBA" id="ARBA00048679"/>
    </source>
</evidence>
<reference evidence="11" key="1">
    <citation type="submission" date="2021-03" db="EMBL/GenBank/DDBJ databases">
        <title>Comparative genomics and phylogenomic investigation of the class Geoglossomycetes provide insights into ecological specialization and systematics.</title>
        <authorList>
            <person name="Melie T."/>
            <person name="Pirro S."/>
            <person name="Miller A.N."/>
            <person name="Quandt A."/>
        </authorList>
    </citation>
    <scope>NUCLEOTIDE SEQUENCE</scope>
    <source>
        <strain evidence="11">CAQ_001_2017</strain>
    </source>
</reference>
<dbReference type="AlphaFoldDB" id="A0A9P8RU16"/>
<keyword evidence="5" id="KW-0418">Kinase</keyword>
<dbReference type="PROSITE" id="PS00108">
    <property type="entry name" value="PROTEIN_KINASE_ST"/>
    <property type="match status" value="1"/>
</dbReference>
<dbReference type="InterPro" id="IPR008271">
    <property type="entry name" value="Ser/Thr_kinase_AS"/>
</dbReference>
<dbReference type="InterPro" id="IPR050660">
    <property type="entry name" value="NEK_Ser/Thr_kinase"/>
</dbReference>
<dbReference type="PROSITE" id="PS50011">
    <property type="entry name" value="PROTEIN_KINASE_DOM"/>
    <property type="match status" value="1"/>
</dbReference>
<evidence type="ECO:0000256" key="3">
    <source>
        <dbReference type="ARBA" id="ARBA00022679"/>
    </source>
</evidence>
<evidence type="ECO:0000256" key="6">
    <source>
        <dbReference type="ARBA" id="ARBA00022840"/>
    </source>
</evidence>